<reference evidence="1" key="1">
    <citation type="submission" date="2017-01" db="EMBL/GenBank/DDBJ databases">
        <title>Draft genome sequence of uncultured bacilliform virus purified from snow crab.</title>
        <authorList>
            <person name="Takano T."/>
        </authorList>
    </citation>
    <scope>NUCLEOTIDE SEQUENCE</scope>
    <source>
        <strain evidence="1">Isolate_1</strain>
    </source>
</reference>
<name>A0A1Q3DL69_9VIRU</name>
<gene>
    <name evidence="1" type="ORF">SCV_004</name>
</gene>
<organism evidence="1">
    <name type="scientific">Chionoecetes opilio bacilliform virus</name>
    <dbReference type="NCBI Taxonomy" id="1825681"/>
    <lineage>
        <taxon>Viruses</taxon>
        <taxon>Viruses incertae sedis</taxon>
        <taxon>Naldaviricetes</taxon>
        <taxon>Nimaviridae</taxon>
    </lineage>
</organism>
<dbReference type="EMBL" id="BDLS01000001">
    <property type="protein sequence ID" value="GAV93129.1"/>
    <property type="molecule type" value="Genomic_DNA"/>
</dbReference>
<accession>A0A1Q3DL69</accession>
<proteinExistence type="predicted"/>
<protein>
    <submittedName>
        <fullName evidence="1">Capsid protein</fullName>
    </submittedName>
</protein>
<sequence length="450" mass="47831">MARGAQAAIGAGGGNPMGLYVSSHILHESTVTTSDPVLDMDSNVSFFSPVTHDHMMVVNPFKSKSGLKLADHTVLTPGCNYLQTSMPSESSGLISNTGVICVPDEQNTFRFVRRDQTPVMLPRITPAVLCSDASSNLLDVFSRADIVLEKVNIRFGYMPELIIAIADIKNMSTTDLIKEMVARSNLSSSPNDTVDPKNGDIVITNGVFPDLQNLSMKKSPKWGGNDSHKLHATNLHSFIVANPLASASVNGVPITTEGLALSEEKHKWAAGISNESEIFGAGCIGSGAIKAAAESRLASDLEPSRKGWIEVVKLQHNISAAATHIENTIKKSNKQNISKPMADAVTKIHEQYQVIKECKKVLQTHTSMLVATSDLITGGYAGNPSTAMVSPIRPEMLGIIGALSTTSIGFGVMMGRKEIDSVNSALLGSLTLSSSGGKFIPEHGGCTYIG</sequence>
<evidence type="ECO:0000313" key="1">
    <source>
        <dbReference type="EMBL" id="GAV93129.1"/>
    </source>
</evidence>
<comment type="caution">
    <text evidence="1">The sequence shown here is derived from an EMBL/GenBank/DDBJ whole genome shotgun (WGS) entry which is preliminary data.</text>
</comment>